<dbReference type="InterPro" id="IPR035437">
    <property type="entry name" value="SNase_OB-fold_sf"/>
</dbReference>
<dbReference type="AlphaFoldDB" id="A0AAJ6B3T3"/>
<protein>
    <submittedName>
        <fullName evidence="2">Thermonuclease family protein</fullName>
    </submittedName>
</protein>
<evidence type="ECO:0000259" key="1">
    <source>
        <dbReference type="PROSITE" id="PS50830"/>
    </source>
</evidence>
<organism evidence="2 3">
    <name type="scientific">Candidatus Microbacterium phytovorans</name>
    <dbReference type="NCBI Taxonomy" id="3121374"/>
    <lineage>
        <taxon>Bacteria</taxon>
        <taxon>Bacillati</taxon>
        <taxon>Actinomycetota</taxon>
        <taxon>Actinomycetes</taxon>
        <taxon>Micrococcales</taxon>
        <taxon>Microbacteriaceae</taxon>
        <taxon>Microbacterium</taxon>
    </lineage>
</organism>
<dbReference type="Pfam" id="PF00565">
    <property type="entry name" value="SNase"/>
    <property type="match status" value="1"/>
</dbReference>
<dbReference type="SUPFAM" id="SSF50199">
    <property type="entry name" value="Staphylococcal nuclease"/>
    <property type="match status" value="1"/>
</dbReference>
<proteinExistence type="predicted"/>
<accession>A0AAJ6B3T3</accession>
<sequence length="195" mass="20454">MKRTRTAVSAVAIAVVLAGALWFVIASGTLGGGEARPVTTPSADVPPRPADAFGLTVAHVSDGDTIRATTTGATVIGPGDVLADGATVRVRLIGIDTPEGTPTVECGADEAREHLRRLLPEGSRVWAATDREPRDRYDRVLLYLWTDDGTFVNHRLVASGDARALTVPPNTTHADLFAETETAARAASIGQWGSC</sequence>
<name>A0AAJ6B3T3_9MICO</name>
<dbReference type="Gene3D" id="2.40.50.90">
    <property type="match status" value="1"/>
</dbReference>
<reference evidence="2" key="1">
    <citation type="submission" date="2023-03" db="EMBL/GenBank/DDBJ databases">
        <title>Andean soil-derived lignocellulolytic bacterial consortium as a source of novel taxa and putative plastic-active enzymes.</title>
        <authorList>
            <person name="Diaz-Garcia L."/>
            <person name="Chuvochina M."/>
            <person name="Feuerriegel G."/>
            <person name="Bunk B."/>
            <person name="Sproer C."/>
            <person name="Streit W.R."/>
            <person name="Rodriguez L.M."/>
            <person name="Overmann J."/>
            <person name="Jimenez D.J."/>
        </authorList>
    </citation>
    <scope>NUCLEOTIDE SEQUENCE</scope>
    <source>
        <strain evidence="2">MAG 4610</strain>
    </source>
</reference>
<evidence type="ECO:0000313" key="2">
    <source>
        <dbReference type="EMBL" id="WEK13507.1"/>
    </source>
</evidence>
<dbReference type="EMBL" id="CP119321">
    <property type="protein sequence ID" value="WEK13507.1"/>
    <property type="molecule type" value="Genomic_DNA"/>
</dbReference>
<dbReference type="SMART" id="SM00318">
    <property type="entry name" value="SNc"/>
    <property type="match status" value="1"/>
</dbReference>
<dbReference type="PROSITE" id="PS50830">
    <property type="entry name" value="TNASE_3"/>
    <property type="match status" value="1"/>
</dbReference>
<gene>
    <name evidence="2" type="ORF">P0Y48_13770</name>
</gene>
<dbReference type="Proteomes" id="UP001213972">
    <property type="component" value="Chromosome"/>
</dbReference>
<evidence type="ECO:0000313" key="3">
    <source>
        <dbReference type="Proteomes" id="UP001213972"/>
    </source>
</evidence>
<feature type="domain" description="TNase-like" evidence="1">
    <location>
        <begin position="51"/>
        <end position="194"/>
    </location>
</feature>
<dbReference type="InterPro" id="IPR016071">
    <property type="entry name" value="Staphylococal_nuclease_OB-fold"/>
</dbReference>